<keyword evidence="4" id="KW-1185">Reference proteome</keyword>
<dbReference type="InterPro" id="IPR010559">
    <property type="entry name" value="Sig_transdc_His_kin_internal"/>
</dbReference>
<dbReference type="PANTHER" id="PTHR34220:SF7">
    <property type="entry name" value="SENSOR HISTIDINE KINASE YPDA"/>
    <property type="match status" value="1"/>
</dbReference>
<dbReference type="Pfam" id="PF06580">
    <property type="entry name" value="His_kinase"/>
    <property type="match status" value="1"/>
</dbReference>
<dbReference type="GO" id="GO:0016020">
    <property type="term" value="C:membrane"/>
    <property type="evidence" value="ECO:0007669"/>
    <property type="project" value="InterPro"/>
</dbReference>
<feature type="transmembrane region" description="Helical" evidence="1">
    <location>
        <begin position="98"/>
        <end position="119"/>
    </location>
</feature>
<keyword evidence="1" id="KW-1133">Transmembrane helix</keyword>
<comment type="caution">
    <text evidence="3">The sequence shown here is derived from an EMBL/GenBank/DDBJ whole genome shotgun (WGS) entry which is preliminary data.</text>
</comment>
<protein>
    <recommendedName>
        <fullName evidence="2">Signal transduction histidine kinase internal region domain-containing protein</fullName>
    </recommendedName>
</protein>
<keyword evidence="1" id="KW-0472">Membrane</keyword>
<evidence type="ECO:0000313" key="4">
    <source>
        <dbReference type="Proteomes" id="UP000192610"/>
    </source>
</evidence>
<evidence type="ECO:0000256" key="1">
    <source>
        <dbReference type="SAM" id="Phobius"/>
    </source>
</evidence>
<sequence length="358" mass="41375">MYNEPAMTANPKYIVSSRINLVLLTSLAITVLISLPRLLLWQRLTPGRYSVETNVTELSLRALYIFLTSIVYFIIHLQTHTGKIGFITINYNRFWQRTLISILTFFILNTLLFRFHVFLFSPRTNAPLFKFLFNINMVITVILTILFAQVFRLLLYNYQMRLTNASLLKANAETKYEVLKNQVNPHFLFNSLNTINALITTNQQAAVDFVNNMSDVYRYALKSHELNSIPLQEELQFIAAYTEVLKGRYGNKMQIEVQVIPASKQYRIPPMALQILVENAVKHNIASHNKPLHIRIFNNEAAELVVTNNRQQRHRPEPSTGVGLQNLNQRCQYLSNHSLIIQQTESSFSVTIPLMNQI</sequence>
<dbReference type="GO" id="GO:0000155">
    <property type="term" value="F:phosphorelay sensor kinase activity"/>
    <property type="evidence" value="ECO:0007669"/>
    <property type="project" value="InterPro"/>
</dbReference>
<dbReference type="PANTHER" id="PTHR34220">
    <property type="entry name" value="SENSOR HISTIDINE KINASE YPDA"/>
    <property type="match status" value="1"/>
</dbReference>
<dbReference type="AlphaFoldDB" id="A0A1V9EF71"/>
<dbReference type="InterPro" id="IPR036890">
    <property type="entry name" value="HATPase_C_sf"/>
</dbReference>
<evidence type="ECO:0000313" key="3">
    <source>
        <dbReference type="EMBL" id="OQP44701.1"/>
    </source>
</evidence>
<dbReference type="Proteomes" id="UP000192610">
    <property type="component" value="Unassembled WGS sequence"/>
</dbReference>
<feature type="transmembrane region" description="Helical" evidence="1">
    <location>
        <begin position="131"/>
        <end position="155"/>
    </location>
</feature>
<feature type="transmembrane region" description="Helical" evidence="1">
    <location>
        <begin position="21"/>
        <end position="40"/>
    </location>
</feature>
<accession>A0A1V9EF71</accession>
<dbReference type="EMBL" id="LVXG01000034">
    <property type="protein sequence ID" value="OQP44701.1"/>
    <property type="molecule type" value="Genomic_DNA"/>
</dbReference>
<keyword evidence="1" id="KW-0812">Transmembrane</keyword>
<dbReference type="OrthoDB" id="9809908at2"/>
<dbReference type="Gene3D" id="3.30.565.10">
    <property type="entry name" value="Histidine kinase-like ATPase, C-terminal domain"/>
    <property type="match status" value="1"/>
</dbReference>
<gene>
    <name evidence="3" type="ORF">A4H97_10080</name>
</gene>
<reference evidence="4" key="1">
    <citation type="submission" date="2016-04" db="EMBL/GenBank/DDBJ databases">
        <authorList>
            <person name="Chen L."/>
            <person name="Zhuang W."/>
            <person name="Wang G."/>
        </authorList>
    </citation>
    <scope>NUCLEOTIDE SEQUENCE [LARGE SCALE GENOMIC DNA]</scope>
    <source>
        <strain evidence="4">17621</strain>
    </source>
</reference>
<dbReference type="SUPFAM" id="SSF55874">
    <property type="entry name" value="ATPase domain of HSP90 chaperone/DNA topoisomerase II/histidine kinase"/>
    <property type="match status" value="1"/>
</dbReference>
<dbReference type="InterPro" id="IPR050640">
    <property type="entry name" value="Bact_2-comp_sensor_kinase"/>
</dbReference>
<name>A0A1V9EF71_9BACT</name>
<dbReference type="STRING" id="354355.SAMN05660816_03526"/>
<organism evidence="3 4">
    <name type="scientific">Niastella yeongjuensis</name>
    <dbReference type="NCBI Taxonomy" id="354355"/>
    <lineage>
        <taxon>Bacteria</taxon>
        <taxon>Pseudomonadati</taxon>
        <taxon>Bacteroidota</taxon>
        <taxon>Chitinophagia</taxon>
        <taxon>Chitinophagales</taxon>
        <taxon>Chitinophagaceae</taxon>
        <taxon>Niastella</taxon>
    </lineage>
</organism>
<evidence type="ECO:0000259" key="2">
    <source>
        <dbReference type="Pfam" id="PF06580"/>
    </source>
</evidence>
<feature type="domain" description="Signal transduction histidine kinase internal region" evidence="2">
    <location>
        <begin position="175"/>
        <end position="252"/>
    </location>
</feature>
<feature type="transmembrane region" description="Helical" evidence="1">
    <location>
        <begin position="60"/>
        <end position="77"/>
    </location>
</feature>
<proteinExistence type="predicted"/>